<feature type="transmembrane region" description="Helical" evidence="8">
    <location>
        <begin position="63"/>
        <end position="84"/>
    </location>
</feature>
<name>A0A1I4MMB8_9BACI</name>
<keyword evidence="7 8" id="KW-0472">Membrane</keyword>
<evidence type="ECO:0000256" key="4">
    <source>
        <dbReference type="ARBA" id="ARBA00022475"/>
    </source>
</evidence>
<feature type="transmembrane region" description="Helical" evidence="8">
    <location>
        <begin position="440"/>
        <end position="459"/>
    </location>
</feature>
<dbReference type="EMBL" id="FOTY01000012">
    <property type="protein sequence ID" value="SFM04379.1"/>
    <property type="molecule type" value="Genomic_DNA"/>
</dbReference>
<reference evidence="9 10" key="1">
    <citation type="submission" date="2016-10" db="EMBL/GenBank/DDBJ databases">
        <authorList>
            <person name="de Groot N.N."/>
        </authorList>
    </citation>
    <scope>NUCLEOTIDE SEQUENCE [LARGE SCALE GENOMIC DNA]</scope>
    <source>
        <strain evidence="9 10">CGMCC 1.6134</strain>
    </source>
</reference>
<dbReference type="GO" id="GO:0022857">
    <property type="term" value="F:transmembrane transporter activity"/>
    <property type="evidence" value="ECO:0007669"/>
    <property type="project" value="InterPro"/>
</dbReference>
<gene>
    <name evidence="9" type="ORF">SAMN04488054_11281</name>
</gene>
<dbReference type="Pfam" id="PF01032">
    <property type="entry name" value="FecCD"/>
    <property type="match status" value="2"/>
</dbReference>
<dbReference type="InterPro" id="IPR000522">
    <property type="entry name" value="ABC_transptr_permease_BtuC"/>
</dbReference>
<feature type="transmembrane region" description="Helical" evidence="8">
    <location>
        <begin position="655"/>
        <end position="673"/>
    </location>
</feature>
<proteinExistence type="inferred from homology"/>
<feature type="transmembrane region" description="Helical" evidence="8">
    <location>
        <begin position="153"/>
        <end position="174"/>
    </location>
</feature>
<dbReference type="OrthoDB" id="9811721at2"/>
<keyword evidence="10" id="KW-1185">Reference proteome</keyword>
<keyword evidence="5 8" id="KW-0812">Transmembrane</keyword>
<dbReference type="SUPFAM" id="SSF81345">
    <property type="entry name" value="ABC transporter involved in vitamin B12 uptake, BtuC"/>
    <property type="match status" value="2"/>
</dbReference>
<feature type="transmembrane region" description="Helical" evidence="8">
    <location>
        <begin position="351"/>
        <end position="375"/>
    </location>
</feature>
<dbReference type="Proteomes" id="UP000199668">
    <property type="component" value="Unassembled WGS sequence"/>
</dbReference>
<dbReference type="InterPro" id="IPR037294">
    <property type="entry name" value="ABC_BtuC-like"/>
</dbReference>
<feature type="transmembrane region" description="Helical" evidence="8">
    <location>
        <begin position="585"/>
        <end position="615"/>
    </location>
</feature>
<dbReference type="Gene3D" id="1.10.3470.10">
    <property type="entry name" value="ABC transporter involved in vitamin B12 uptake, BtuC"/>
    <property type="match status" value="2"/>
</dbReference>
<feature type="transmembrane region" description="Helical" evidence="8">
    <location>
        <begin position="627"/>
        <end position="649"/>
    </location>
</feature>
<feature type="transmembrane region" description="Helical" evidence="8">
    <location>
        <begin position="313"/>
        <end position="330"/>
    </location>
</feature>
<accession>A0A1I4MMB8</accession>
<protein>
    <submittedName>
        <fullName evidence="9">Iron complex transport system permease protein</fullName>
    </submittedName>
</protein>
<evidence type="ECO:0000256" key="8">
    <source>
        <dbReference type="SAM" id="Phobius"/>
    </source>
</evidence>
<keyword evidence="3" id="KW-0813">Transport</keyword>
<feature type="transmembrane region" description="Helical" evidence="8">
    <location>
        <begin position="493"/>
        <end position="515"/>
    </location>
</feature>
<keyword evidence="4" id="KW-1003">Cell membrane</keyword>
<keyword evidence="6 8" id="KW-1133">Transmembrane helix</keyword>
<dbReference type="GO" id="GO:0033214">
    <property type="term" value="P:siderophore-iron import into cell"/>
    <property type="evidence" value="ECO:0007669"/>
    <property type="project" value="TreeGrafter"/>
</dbReference>
<feature type="transmembrane region" description="Helical" evidence="8">
    <location>
        <begin position="194"/>
        <end position="214"/>
    </location>
</feature>
<feature type="transmembrane region" description="Helical" evidence="8">
    <location>
        <begin position="12"/>
        <end position="32"/>
    </location>
</feature>
<feature type="transmembrane region" description="Helical" evidence="8">
    <location>
        <begin position="411"/>
        <end position="428"/>
    </location>
</feature>
<organism evidence="9 10">
    <name type="scientific">Salibacterium qingdaonense</name>
    <dbReference type="NCBI Taxonomy" id="266892"/>
    <lineage>
        <taxon>Bacteria</taxon>
        <taxon>Bacillati</taxon>
        <taxon>Bacillota</taxon>
        <taxon>Bacilli</taxon>
        <taxon>Bacillales</taxon>
        <taxon>Bacillaceae</taxon>
    </lineage>
</organism>
<evidence type="ECO:0000256" key="3">
    <source>
        <dbReference type="ARBA" id="ARBA00022448"/>
    </source>
</evidence>
<sequence>MTTHTRLHRSRTVSLFGGGAVLLVFLILLHLYQSTGDILLRTVWETLFLSGSDLNHQIVRSVYLPRIVIGILSGAALAAAGVIFQTLTRNPLASPSTLGVHSGAYFFVILGTVSGAAWLDNLGFLLAFLGGAFAAVLVFVMSGGKSATPVRMALAGMVLTLMFSSFTSVLQIFFEYETSGLFLWGNGTLVQQDWQGVLFTLPWLAVLFLLMIWLGTKMDLLLLGEDQARTLGEKVRLIQVLMFFTAVALTALPVSVVGPVAFIGLIAPHIIRLAGFQLHGMLIGASMLWGANLLIGADILGRFLDPSLSELPVGSITALIGGPWLVWLIVKHRQTLFGSRSQESISAGGNVLSLPYPFIVSAAAVLLIVSFFAALAGGGDGFAFVDTWNALFGSGASGQSYIIFDLRLGRILAAAAAGILLSLSGLLFQGILRNPLADPSVIGITSGAGVGVLLVMFVFSGLSAAWFPAGAIIGAFLTVAIVLFFSWKTDFDPSILALTGIAVSAAASAVTQILITRSNMNAASALTWLSGSTYATGYSELQQFLIWPIVALIPAAAFLLTKLNILSLGDQTAVGLGIRTGAVRWVTALTATFAAAMAVAAVGTIGFIGLVAPHLARLLVGQDHRKILPVALLLGASLLVISDTVGRMLLAPKEIPSGLVAAVIGAPFFLWLMNRTSKK</sequence>
<feature type="transmembrane region" description="Helical" evidence="8">
    <location>
        <begin position="235"/>
        <end position="252"/>
    </location>
</feature>
<evidence type="ECO:0000313" key="9">
    <source>
        <dbReference type="EMBL" id="SFM04379.1"/>
    </source>
</evidence>
<comment type="subcellular location">
    <subcellularLocation>
        <location evidence="1">Cell membrane</location>
        <topology evidence="1">Multi-pass membrane protein</topology>
    </subcellularLocation>
</comment>
<evidence type="ECO:0000256" key="2">
    <source>
        <dbReference type="ARBA" id="ARBA00007935"/>
    </source>
</evidence>
<feature type="transmembrane region" description="Helical" evidence="8">
    <location>
        <begin position="466"/>
        <end position="487"/>
    </location>
</feature>
<evidence type="ECO:0000256" key="5">
    <source>
        <dbReference type="ARBA" id="ARBA00022692"/>
    </source>
</evidence>
<evidence type="ECO:0000256" key="1">
    <source>
        <dbReference type="ARBA" id="ARBA00004651"/>
    </source>
</evidence>
<evidence type="ECO:0000256" key="7">
    <source>
        <dbReference type="ARBA" id="ARBA00023136"/>
    </source>
</evidence>
<dbReference type="STRING" id="266892.SAMN04488054_11281"/>
<dbReference type="PANTHER" id="PTHR30472">
    <property type="entry name" value="FERRIC ENTEROBACTIN TRANSPORT SYSTEM PERMEASE PROTEIN"/>
    <property type="match status" value="1"/>
</dbReference>
<dbReference type="CDD" id="cd06550">
    <property type="entry name" value="TM_ABC_iron-siderophores_like"/>
    <property type="match status" value="2"/>
</dbReference>
<comment type="similarity">
    <text evidence="2">Belongs to the binding-protein-dependent transport system permease family. FecCD subfamily.</text>
</comment>
<feature type="transmembrane region" description="Helical" evidence="8">
    <location>
        <begin position="96"/>
        <end position="118"/>
    </location>
</feature>
<dbReference type="PANTHER" id="PTHR30472:SF24">
    <property type="entry name" value="FERRIC ENTEROBACTIN TRANSPORT SYSTEM PERMEASE PROTEIN FEPG"/>
    <property type="match status" value="1"/>
</dbReference>
<dbReference type="GO" id="GO:0005886">
    <property type="term" value="C:plasma membrane"/>
    <property type="evidence" value="ECO:0007669"/>
    <property type="project" value="UniProtKB-SubCell"/>
</dbReference>
<evidence type="ECO:0000256" key="6">
    <source>
        <dbReference type="ARBA" id="ARBA00022989"/>
    </source>
</evidence>
<feature type="transmembrane region" description="Helical" evidence="8">
    <location>
        <begin position="124"/>
        <end position="141"/>
    </location>
</feature>
<evidence type="ECO:0000313" key="10">
    <source>
        <dbReference type="Proteomes" id="UP000199668"/>
    </source>
</evidence>
<dbReference type="RefSeq" id="WP_090927042.1">
    <property type="nucleotide sequence ID" value="NZ_FOTY01000012.1"/>
</dbReference>
<dbReference type="FunFam" id="1.10.3470.10:FF:000001">
    <property type="entry name" value="Vitamin B12 ABC transporter permease BtuC"/>
    <property type="match status" value="1"/>
</dbReference>
<feature type="transmembrane region" description="Helical" evidence="8">
    <location>
        <begin position="544"/>
        <end position="565"/>
    </location>
</feature>
<dbReference type="AlphaFoldDB" id="A0A1I4MMB8"/>